<evidence type="ECO:0000256" key="4">
    <source>
        <dbReference type="ARBA" id="ARBA00022679"/>
    </source>
</evidence>
<dbReference type="InterPro" id="IPR015424">
    <property type="entry name" value="PyrdxlP-dep_Trfase"/>
</dbReference>
<keyword evidence="5 6" id="KW-0663">Pyridoxal phosphate</keyword>
<evidence type="ECO:0000256" key="3">
    <source>
        <dbReference type="ARBA" id="ARBA00022576"/>
    </source>
</evidence>
<dbReference type="PANTHER" id="PTHR42684">
    <property type="entry name" value="ADENOSYLMETHIONINE-8-AMINO-7-OXONONANOATE AMINOTRANSFERASE"/>
    <property type="match status" value="1"/>
</dbReference>
<name>A0A939DF15_9GAMM</name>
<sequence length="438" mass="47605">MKLDAHWMPFTANKAFKANPRMLASASGMYWTSGEGARILDMTAGLWCSNLGHGRESVARAMYEASVNLDYAPSFGFGHDASFTLAERLAALAPGDLNHVFFTNSGSESVDTALKMAIAYQSARGLGSKRMFISRERAYHGVNMGGTTVGGITTNTRTFGRWAPVDHLHSTLDIERNAFSKGLPDFGADRAEELEQLILLHGAENIAGVIVEPIAGAGGVIIPPKGYLKRLREICDAHDVLLILDEVVCGFGRTGSFTAGIEFDILPDLFTVAKGLTSGTVPMGAVFCRSGIHDTIMASAEGIEFFHGYTYSAHPIACAAAHACLDIYEEEGLFTRVNEGIGKYFEHVLHNLKDLPEIIDIRNYGLLGAIEFADQGSEAPVGVRVFQEAWKQGVMLRGLGNIVVMSPPLVAEESHIDEFAEKIWRSIRTVTEEQRMTA</sequence>
<keyword evidence="4" id="KW-0808">Transferase</keyword>
<gene>
    <name evidence="7" type="ORF">JYP50_09720</name>
</gene>
<dbReference type="RefSeq" id="WP_206560310.1">
    <property type="nucleotide sequence ID" value="NZ_JAFKCZ010000006.1"/>
</dbReference>
<dbReference type="GO" id="GO:0030170">
    <property type="term" value="F:pyridoxal phosphate binding"/>
    <property type="evidence" value="ECO:0007669"/>
    <property type="project" value="InterPro"/>
</dbReference>
<evidence type="ECO:0000256" key="5">
    <source>
        <dbReference type="ARBA" id="ARBA00022898"/>
    </source>
</evidence>
<evidence type="ECO:0000313" key="7">
    <source>
        <dbReference type="EMBL" id="MBN7796869.1"/>
    </source>
</evidence>
<dbReference type="CDD" id="cd00610">
    <property type="entry name" value="OAT_like"/>
    <property type="match status" value="1"/>
</dbReference>
<protein>
    <submittedName>
        <fullName evidence="7">Aminotransferase class III-fold pyridoxal phosphate-dependent enzyme</fullName>
    </submittedName>
</protein>
<dbReference type="FunFam" id="3.40.640.10:FF:000014">
    <property type="entry name" value="Adenosylmethionine-8-amino-7-oxononanoate aminotransferase, probable"/>
    <property type="match status" value="1"/>
</dbReference>
<comment type="cofactor">
    <cofactor evidence="1">
        <name>pyridoxal 5'-phosphate</name>
        <dbReference type="ChEBI" id="CHEBI:597326"/>
    </cofactor>
</comment>
<reference evidence="7" key="1">
    <citation type="submission" date="2021-02" db="EMBL/GenBank/DDBJ databases">
        <title>PHA producing bacteria isolated from coastal sediment in Guangdong, Shenzhen.</title>
        <authorList>
            <person name="Zheng W."/>
            <person name="Yu S."/>
            <person name="Huang Y."/>
        </authorList>
    </citation>
    <scope>NUCLEOTIDE SEQUENCE</scope>
    <source>
        <strain evidence="7">TN14-10</strain>
    </source>
</reference>
<evidence type="ECO:0000313" key="8">
    <source>
        <dbReference type="Proteomes" id="UP000664303"/>
    </source>
</evidence>
<dbReference type="Gene3D" id="3.40.640.10">
    <property type="entry name" value="Type I PLP-dependent aspartate aminotransferase-like (Major domain)"/>
    <property type="match status" value="1"/>
</dbReference>
<dbReference type="GO" id="GO:0009102">
    <property type="term" value="P:biotin biosynthetic process"/>
    <property type="evidence" value="ECO:0007669"/>
    <property type="project" value="TreeGrafter"/>
</dbReference>
<accession>A0A939DF15</accession>
<dbReference type="Proteomes" id="UP000664303">
    <property type="component" value="Unassembled WGS sequence"/>
</dbReference>
<dbReference type="InterPro" id="IPR015421">
    <property type="entry name" value="PyrdxlP-dep_Trfase_major"/>
</dbReference>
<evidence type="ECO:0000256" key="2">
    <source>
        <dbReference type="ARBA" id="ARBA00008954"/>
    </source>
</evidence>
<dbReference type="InterPro" id="IPR015422">
    <property type="entry name" value="PyrdxlP-dep_Trfase_small"/>
</dbReference>
<dbReference type="InterPro" id="IPR049704">
    <property type="entry name" value="Aminotrans_3_PPA_site"/>
</dbReference>
<dbReference type="AlphaFoldDB" id="A0A939DF15"/>
<keyword evidence="3 7" id="KW-0032">Aminotransferase</keyword>
<proteinExistence type="inferred from homology"/>
<dbReference type="SUPFAM" id="SSF53383">
    <property type="entry name" value="PLP-dependent transferases"/>
    <property type="match status" value="1"/>
</dbReference>
<comment type="caution">
    <text evidence="7">The sequence shown here is derived from an EMBL/GenBank/DDBJ whole genome shotgun (WGS) entry which is preliminary data.</text>
</comment>
<dbReference type="PROSITE" id="PS00600">
    <property type="entry name" value="AA_TRANSFER_CLASS_3"/>
    <property type="match status" value="1"/>
</dbReference>
<dbReference type="Pfam" id="PF00202">
    <property type="entry name" value="Aminotran_3"/>
    <property type="match status" value="1"/>
</dbReference>
<evidence type="ECO:0000256" key="6">
    <source>
        <dbReference type="RuleBase" id="RU003560"/>
    </source>
</evidence>
<comment type="similarity">
    <text evidence="2 6">Belongs to the class-III pyridoxal-phosphate-dependent aminotransferase family.</text>
</comment>
<dbReference type="GO" id="GO:0004015">
    <property type="term" value="F:adenosylmethionine-8-amino-7-oxononanoate transaminase activity"/>
    <property type="evidence" value="ECO:0007669"/>
    <property type="project" value="TreeGrafter"/>
</dbReference>
<organism evidence="7 8">
    <name type="scientific">Parahaliea mediterranea</name>
    <dbReference type="NCBI Taxonomy" id="651086"/>
    <lineage>
        <taxon>Bacteria</taxon>
        <taxon>Pseudomonadati</taxon>
        <taxon>Pseudomonadota</taxon>
        <taxon>Gammaproteobacteria</taxon>
        <taxon>Cellvibrionales</taxon>
        <taxon>Halieaceae</taxon>
        <taxon>Parahaliea</taxon>
    </lineage>
</organism>
<evidence type="ECO:0000256" key="1">
    <source>
        <dbReference type="ARBA" id="ARBA00001933"/>
    </source>
</evidence>
<dbReference type="InterPro" id="IPR005814">
    <property type="entry name" value="Aminotrans_3"/>
</dbReference>
<dbReference type="PIRSF" id="PIRSF000521">
    <property type="entry name" value="Transaminase_4ab_Lys_Orn"/>
    <property type="match status" value="1"/>
</dbReference>
<dbReference type="EMBL" id="JAFKCZ010000006">
    <property type="protein sequence ID" value="MBN7796869.1"/>
    <property type="molecule type" value="Genomic_DNA"/>
</dbReference>
<keyword evidence="8" id="KW-1185">Reference proteome</keyword>
<dbReference type="Gene3D" id="3.90.1150.10">
    <property type="entry name" value="Aspartate Aminotransferase, domain 1"/>
    <property type="match status" value="1"/>
</dbReference>
<dbReference type="PANTHER" id="PTHR42684:SF1">
    <property type="entry name" value="BETA-ALANINE--PYRUVATE AMINOTRANSFERASE"/>
    <property type="match status" value="1"/>
</dbReference>